<protein>
    <recommendedName>
        <fullName evidence="3">LAGLIDADG endonuclease</fullName>
    </recommendedName>
</protein>
<dbReference type="Proteomes" id="UP000654075">
    <property type="component" value="Unassembled WGS sequence"/>
</dbReference>
<proteinExistence type="predicted"/>
<organism evidence="1 2">
    <name type="scientific">Polarella glacialis</name>
    <name type="common">Dinoflagellate</name>
    <dbReference type="NCBI Taxonomy" id="89957"/>
    <lineage>
        <taxon>Eukaryota</taxon>
        <taxon>Sar</taxon>
        <taxon>Alveolata</taxon>
        <taxon>Dinophyceae</taxon>
        <taxon>Suessiales</taxon>
        <taxon>Suessiaceae</taxon>
        <taxon>Polarella</taxon>
    </lineage>
</organism>
<keyword evidence="2" id="KW-1185">Reference proteome</keyword>
<dbReference type="AlphaFoldDB" id="A0A813DAJ4"/>
<sequence length="317" mass="35851">MPGWLFRRRWLCHSGVEKKWLQATGWPGLSPSRRLGTLPCCFWWWHLCKLSGKGGSEAMRELDRVWTRRQSSRASLLAQWPAMKTAQLQIAAAWPQCSQLRMVEFSKLKHCKQHSYEPDGLSCSWAYIAGFFDAEGCIAISPHSIAIALTMTQCNRVILDRIHAFLEAEQPGVWRPVGKFGPAHRLTCSLSAGSREALQKMLSSGLVVKRQEAQVALTLDKINHLEVREGLAKLSGNQSCYLRLDGAGVLRATNIKRAAIQLTQLPFASPKASFLQRQLQDLRQEHRHQHLVLKASVLRQDIRSLLKQGACLEQRQK</sequence>
<dbReference type="SUPFAM" id="SSF55608">
    <property type="entry name" value="Homing endonucleases"/>
    <property type="match status" value="1"/>
</dbReference>
<dbReference type="Gene3D" id="3.10.28.10">
    <property type="entry name" value="Homing endonucleases"/>
    <property type="match status" value="1"/>
</dbReference>
<accession>A0A813DAJ4</accession>
<comment type="caution">
    <text evidence="1">The sequence shown here is derived from an EMBL/GenBank/DDBJ whole genome shotgun (WGS) entry which is preliminary data.</text>
</comment>
<evidence type="ECO:0008006" key="3">
    <source>
        <dbReference type="Google" id="ProtNLM"/>
    </source>
</evidence>
<evidence type="ECO:0000313" key="1">
    <source>
        <dbReference type="EMBL" id="CAE8582627.1"/>
    </source>
</evidence>
<reference evidence="1" key="1">
    <citation type="submission" date="2021-02" db="EMBL/GenBank/DDBJ databases">
        <authorList>
            <person name="Dougan E. K."/>
            <person name="Rhodes N."/>
            <person name="Thang M."/>
            <person name="Chan C."/>
        </authorList>
    </citation>
    <scope>NUCLEOTIDE SEQUENCE</scope>
</reference>
<gene>
    <name evidence="1" type="ORF">PGLA1383_LOCUS1652</name>
</gene>
<name>A0A813DAJ4_POLGL</name>
<dbReference type="EMBL" id="CAJNNV010000442">
    <property type="protein sequence ID" value="CAE8582627.1"/>
    <property type="molecule type" value="Genomic_DNA"/>
</dbReference>
<dbReference type="InterPro" id="IPR027434">
    <property type="entry name" value="Homing_endonucl"/>
</dbReference>
<evidence type="ECO:0000313" key="2">
    <source>
        <dbReference type="Proteomes" id="UP000654075"/>
    </source>
</evidence>